<dbReference type="GO" id="GO:0046983">
    <property type="term" value="F:protein dimerization activity"/>
    <property type="evidence" value="ECO:0007669"/>
    <property type="project" value="InterPro"/>
</dbReference>
<feature type="domain" description="Signal transduction histidine kinase subgroup 3 dimerisation and phosphoacceptor" evidence="4">
    <location>
        <begin position="26"/>
        <end position="91"/>
    </location>
</feature>
<dbReference type="EMBL" id="AP012337">
    <property type="protein sequence ID" value="BAM00929.1"/>
    <property type="molecule type" value="Genomic_DNA"/>
</dbReference>
<dbReference type="PANTHER" id="PTHR24421">
    <property type="entry name" value="NITRATE/NITRITE SENSOR PROTEIN NARX-RELATED"/>
    <property type="match status" value="1"/>
</dbReference>
<protein>
    <submittedName>
        <fullName evidence="5">Putative two-component histidine kinase</fullName>
    </submittedName>
</protein>
<dbReference type="InterPro" id="IPR011712">
    <property type="entry name" value="Sig_transdc_His_kin_sub3_dim/P"/>
</dbReference>
<accession>I0I6P1</accession>
<dbReference type="Pfam" id="PF07730">
    <property type="entry name" value="HisKA_3"/>
    <property type="match status" value="1"/>
</dbReference>
<keyword evidence="3" id="KW-0902">Two-component regulatory system</keyword>
<proteinExistence type="predicted"/>
<reference evidence="5 6" key="1">
    <citation type="submission" date="2012-02" db="EMBL/GenBank/DDBJ databases">
        <title>Complete genome sequence of Caldilinea aerophila DSM 14535 (= NBRC 102666).</title>
        <authorList>
            <person name="Oguchi A."/>
            <person name="Hosoyama A."/>
            <person name="Sekine M."/>
            <person name="Fukai R."/>
            <person name="Kato Y."/>
            <person name="Nakamura S."/>
            <person name="Hanada S."/>
            <person name="Yamazaki S."/>
            <person name="Fujita N."/>
        </authorList>
    </citation>
    <scope>NUCLEOTIDE SEQUENCE [LARGE SCALE GENOMIC DNA]</scope>
    <source>
        <strain evidence="6">DSM 14535 / JCM 11387 / NBRC 104270 / STL-6-O1</strain>
    </source>
</reference>
<sequence length="115" mass="12600">MEALANQLAVAIEEQARHFAALEEGQKLARELHDSVSQALYRIVLGARTARTLLDRDPTQAAQPLDYILSPLEAGLAEMRALIFELRPESLQTEGLVAALGKLVNALGARHQFKV</sequence>
<evidence type="ECO:0000256" key="3">
    <source>
        <dbReference type="ARBA" id="ARBA00023012"/>
    </source>
</evidence>
<evidence type="ECO:0000256" key="2">
    <source>
        <dbReference type="ARBA" id="ARBA00022777"/>
    </source>
</evidence>
<gene>
    <name evidence="5" type="ordered locus">CLDAP_28890</name>
</gene>
<dbReference type="eggNOG" id="COG4585">
    <property type="taxonomic scope" value="Bacteria"/>
</dbReference>
<dbReference type="HOGENOM" id="CLU_2104479_0_0_0"/>
<keyword evidence="6" id="KW-1185">Reference proteome</keyword>
<evidence type="ECO:0000313" key="5">
    <source>
        <dbReference type="EMBL" id="BAM00929.1"/>
    </source>
</evidence>
<keyword evidence="1" id="KW-0808">Transferase</keyword>
<dbReference type="AlphaFoldDB" id="I0I6P1"/>
<dbReference type="InterPro" id="IPR050482">
    <property type="entry name" value="Sensor_HK_TwoCompSys"/>
</dbReference>
<dbReference type="KEGG" id="cap:CLDAP_28890"/>
<dbReference type="GO" id="GO:0016020">
    <property type="term" value="C:membrane"/>
    <property type="evidence" value="ECO:0007669"/>
    <property type="project" value="InterPro"/>
</dbReference>
<dbReference type="STRING" id="926550.CLDAP_28890"/>
<evidence type="ECO:0000256" key="1">
    <source>
        <dbReference type="ARBA" id="ARBA00022679"/>
    </source>
</evidence>
<dbReference type="PANTHER" id="PTHR24421:SF61">
    <property type="entry name" value="OXYGEN SENSOR HISTIDINE KINASE NREB"/>
    <property type="match status" value="1"/>
</dbReference>
<keyword evidence="2 5" id="KW-0418">Kinase</keyword>
<dbReference type="GO" id="GO:0000155">
    <property type="term" value="F:phosphorelay sensor kinase activity"/>
    <property type="evidence" value="ECO:0007669"/>
    <property type="project" value="InterPro"/>
</dbReference>
<dbReference type="Gene3D" id="1.20.5.1930">
    <property type="match status" value="1"/>
</dbReference>
<dbReference type="Proteomes" id="UP000007880">
    <property type="component" value="Chromosome"/>
</dbReference>
<evidence type="ECO:0000313" key="6">
    <source>
        <dbReference type="Proteomes" id="UP000007880"/>
    </source>
</evidence>
<organism evidence="5 6">
    <name type="scientific">Caldilinea aerophila (strain DSM 14535 / JCM 11387 / NBRC 104270 / STL-6-O1)</name>
    <dbReference type="NCBI Taxonomy" id="926550"/>
    <lineage>
        <taxon>Bacteria</taxon>
        <taxon>Bacillati</taxon>
        <taxon>Chloroflexota</taxon>
        <taxon>Caldilineae</taxon>
        <taxon>Caldilineales</taxon>
        <taxon>Caldilineaceae</taxon>
        <taxon>Caldilinea</taxon>
    </lineage>
</organism>
<evidence type="ECO:0000259" key="4">
    <source>
        <dbReference type="Pfam" id="PF07730"/>
    </source>
</evidence>
<name>I0I6P1_CALAS</name>